<feature type="compositionally biased region" description="Polar residues" evidence="2">
    <location>
        <begin position="181"/>
        <end position="193"/>
    </location>
</feature>
<evidence type="ECO:0000313" key="3">
    <source>
        <dbReference type="EMBL" id="KPI88119.1"/>
    </source>
</evidence>
<dbReference type="EMBL" id="LJSK01000061">
    <property type="protein sequence ID" value="KPI88119.1"/>
    <property type="molecule type" value="Genomic_DNA"/>
</dbReference>
<feature type="compositionally biased region" description="Low complexity" evidence="2">
    <location>
        <begin position="433"/>
        <end position="443"/>
    </location>
</feature>
<comment type="caution">
    <text evidence="3">The sequence shown here is derived from an EMBL/GenBank/DDBJ whole genome shotgun (WGS) entry which is preliminary data.</text>
</comment>
<dbReference type="AlphaFoldDB" id="A0A0N0P6X5"/>
<keyword evidence="4" id="KW-1185">Reference proteome</keyword>
<dbReference type="Proteomes" id="UP000038009">
    <property type="component" value="Unassembled WGS sequence"/>
</dbReference>
<gene>
    <name evidence="3" type="ORF">ABL78_2806</name>
</gene>
<sequence length="753" mass="80396">MDALAESPQRLIEPPTEPSAPQSHAISKTTVTSANLASVGETNLVASVGSIVANEKPLQLNASTPRRRHSFLDQQQPTSLASLQWPSTHRSFSSAAATRDSSRHSQATDRVNTAGGLNVSATISVHGRAPSSACHTPMSSRDGHSDYRSSAMGVVKAGGMRRGRSLGPHHPAPPLVDLVDSPSQGPQSASHSICTTTLCTPRDYTSMVPGHGRHPSPFGGHNISATLSISARNDVTSAPPPLDDFEAEALALSRAELEEKVEQMRGDNLVLRTSVLRLREALATLKEGLRANYADIERRQDSIANMLLRRLEATKRHRTRLLAHLRKVEMEKASQEKKLVDTKQSIKDLSKHLKREEQEIAERLQGRLRKLHAQREQLSRVLEEQTSSLQQLEQFIRQVEEMVLGDGVEGGGGNNTNAVVTVPSVLVTADAPASDAASTSAPTLVPAGPPQGRGGSSASVNILHERSSSRASATSSTAGATAADVAYDPNAMIRYLEEEIAAAEGLRSDALKKADEYVATRERLERRLERERKRKAEQASRTEALRQELRSASTAVNRKIASQETAFEMEVDRHLNSCRAGGDLASSASSACATPRMRAMSAAASRGNSTSPCVDALATTTCGAAARPDTGDNETRIPPPPTDPFMLSGRSFNSGLPTSVRGHAEAPRATGCPTGMVVGDGAAPHMSFSSGIHMSISHDEITASSEETPHAARLLVQETSRMAAPRPVTSTESTPRRTPPPTPQLSTSQGPVV</sequence>
<feature type="coiled-coil region" evidence="1">
    <location>
        <begin position="325"/>
        <end position="402"/>
    </location>
</feature>
<feature type="compositionally biased region" description="Low complexity" evidence="2">
    <location>
        <begin position="744"/>
        <end position="753"/>
    </location>
</feature>
<accession>A0A0N0P6X5</accession>
<name>A0A0N0P6X5_LEPSE</name>
<feature type="region of interest" description="Disordered" evidence="2">
    <location>
        <begin position="59"/>
        <end position="148"/>
    </location>
</feature>
<evidence type="ECO:0000256" key="1">
    <source>
        <dbReference type="SAM" id="Coils"/>
    </source>
</evidence>
<feature type="compositionally biased region" description="Polar residues" evidence="2">
    <location>
        <begin position="72"/>
        <end position="96"/>
    </location>
</feature>
<dbReference type="VEuPathDB" id="TriTrypDB:Lsey_0061_0210"/>
<protein>
    <submittedName>
        <fullName evidence="3">Uncharacterized protein</fullName>
    </submittedName>
</protein>
<feature type="coiled-coil region" evidence="1">
    <location>
        <begin position="507"/>
        <end position="548"/>
    </location>
</feature>
<feature type="region of interest" description="Disordered" evidence="2">
    <location>
        <begin position="433"/>
        <end position="458"/>
    </location>
</feature>
<dbReference type="OrthoDB" id="250177at2759"/>
<organism evidence="3 4">
    <name type="scientific">Leptomonas seymouri</name>
    <dbReference type="NCBI Taxonomy" id="5684"/>
    <lineage>
        <taxon>Eukaryota</taxon>
        <taxon>Discoba</taxon>
        <taxon>Euglenozoa</taxon>
        <taxon>Kinetoplastea</taxon>
        <taxon>Metakinetoplastina</taxon>
        <taxon>Trypanosomatida</taxon>
        <taxon>Trypanosomatidae</taxon>
        <taxon>Leishmaniinae</taxon>
        <taxon>Leptomonas</taxon>
    </lineage>
</organism>
<keyword evidence="1" id="KW-0175">Coiled coil</keyword>
<evidence type="ECO:0000313" key="4">
    <source>
        <dbReference type="Proteomes" id="UP000038009"/>
    </source>
</evidence>
<reference evidence="3 4" key="1">
    <citation type="journal article" date="2015" name="PLoS Pathog.">
        <title>Leptomonas seymouri: Adaptations to the Dixenous Life Cycle Analyzed by Genome Sequencing, Transcriptome Profiling and Co-infection with Leishmania donovani.</title>
        <authorList>
            <person name="Kraeva N."/>
            <person name="Butenko A."/>
            <person name="Hlavacova J."/>
            <person name="Kostygov A."/>
            <person name="Myskova J."/>
            <person name="Grybchuk D."/>
            <person name="Lestinova T."/>
            <person name="Votypka J."/>
            <person name="Volf P."/>
            <person name="Opperdoes F."/>
            <person name="Flegontov P."/>
            <person name="Lukes J."/>
            <person name="Yurchenko V."/>
        </authorList>
    </citation>
    <scope>NUCLEOTIDE SEQUENCE [LARGE SCALE GENOMIC DNA]</scope>
    <source>
        <strain evidence="3 4">ATCC 30220</strain>
    </source>
</reference>
<evidence type="ECO:0000256" key="2">
    <source>
        <dbReference type="SAM" id="MobiDB-lite"/>
    </source>
</evidence>
<dbReference type="OMA" id="GMRANYA"/>
<feature type="coiled-coil region" evidence="1">
    <location>
        <begin position="247"/>
        <end position="299"/>
    </location>
</feature>
<feature type="region of interest" description="Disordered" evidence="2">
    <location>
        <begin position="702"/>
        <end position="753"/>
    </location>
</feature>
<feature type="region of interest" description="Disordered" evidence="2">
    <location>
        <begin position="1"/>
        <end position="25"/>
    </location>
</feature>
<feature type="region of interest" description="Disordered" evidence="2">
    <location>
        <begin position="160"/>
        <end position="193"/>
    </location>
</feature>
<proteinExistence type="predicted"/>